<feature type="domain" description="IclR-ED" evidence="6">
    <location>
        <begin position="113"/>
        <end position="276"/>
    </location>
</feature>
<dbReference type="PROSITE" id="PS51078">
    <property type="entry name" value="ICLR_ED"/>
    <property type="match status" value="1"/>
</dbReference>
<comment type="caution">
    <text evidence="7">The sequence shown here is derived from an EMBL/GenBank/DDBJ whole genome shotgun (WGS) entry which is preliminary data.</text>
</comment>
<dbReference type="EMBL" id="QZFV01000081">
    <property type="protein sequence ID" value="RJQ85100.1"/>
    <property type="molecule type" value="Genomic_DNA"/>
</dbReference>
<dbReference type="OrthoDB" id="156285at2"/>
<dbReference type="Proteomes" id="UP000285112">
    <property type="component" value="Unassembled WGS sequence"/>
</dbReference>
<accession>A0A419I469</accession>
<keyword evidence="3" id="KW-0804">Transcription</keyword>
<keyword evidence="1" id="KW-0805">Transcription regulation</keyword>
<evidence type="ECO:0000256" key="1">
    <source>
        <dbReference type="ARBA" id="ARBA00023015"/>
    </source>
</evidence>
<dbReference type="SMART" id="SM00346">
    <property type="entry name" value="HTH_ICLR"/>
    <property type="match status" value="1"/>
</dbReference>
<dbReference type="Gene3D" id="3.30.450.40">
    <property type="match status" value="2"/>
</dbReference>
<proteinExistence type="predicted"/>
<gene>
    <name evidence="7" type="ORF">D5S19_15010</name>
</gene>
<dbReference type="Pfam" id="PF01614">
    <property type="entry name" value="IclR_C"/>
    <property type="match status" value="1"/>
</dbReference>
<dbReference type="GO" id="GO:0003677">
    <property type="term" value="F:DNA binding"/>
    <property type="evidence" value="ECO:0007669"/>
    <property type="project" value="UniProtKB-KW"/>
</dbReference>
<dbReference type="PANTHER" id="PTHR30136:SF24">
    <property type="entry name" value="HTH-TYPE TRANSCRIPTIONAL REPRESSOR ALLR"/>
    <property type="match status" value="1"/>
</dbReference>
<feature type="compositionally biased region" description="Low complexity" evidence="4">
    <location>
        <begin position="38"/>
        <end position="56"/>
    </location>
</feature>
<keyword evidence="8" id="KW-1185">Reference proteome</keyword>
<evidence type="ECO:0000256" key="3">
    <source>
        <dbReference type="ARBA" id="ARBA00023163"/>
    </source>
</evidence>
<dbReference type="InterPro" id="IPR036390">
    <property type="entry name" value="WH_DNA-bd_sf"/>
</dbReference>
<dbReference type="GO" id="GO:0045892">
    <property type="term" value="P:negative regulation of DNA-templated transcription"/>
    <property type="evidence" value="ECO:0007669"/>
    <property type="project" value="TreeGrafter"/>
</dbReference>
<dbReference type="Pfam" id="PF09339">
    <property type="entry name" value="HTH_IclR"/>
    <property type="match status" value="1"/>
</dbReference>
<dbReference type="PROSITE" id="PS51077">
    <property type="entry name" value="HTH_ICLR"/>
    <property type="match status" value="1"/>
</dbReference>
<keyword evidence="2" id="KW-0238">DNA-binding</keyword>
<dbReference type="SUPFAM" id="SSF55781">
    <property type="entry name" value="GAF domain-like"/>
    <property type="match status" value="1"/>
</dbReference>
<organism evidence="7 8">
    <name type="scientific">Amycolatopsis panacis</name>
    <dbReference type="NCBI Taxonomy" id="2340917"/>
    <lineage>
        <taxon>Bacteria</taxon>
        <taxon>Bacillati</taxon>
        <taxon>Actinomycetota</taxon>
        <taxon>Actinomycetes</taxon>
        <taxon>Pseudonocardiales</taxon>
        <taxon>Pseudonocardiaceae</taxon>
        <taxon>Amycolatopsis</taxon>
    </lineage>
</organism>
<evidence type="ECO:0000256" key="4">
    <source>
        <dbReference type="SAM" id="MobiDB-lite"/>
    </source>
</evidence>
<dbReference type="GO" id="GO:0003700">
    <property type="term" value="F:DNA-binding transcription factor activity"/>
    <property type="evidence" value="ECO:0007669"/>
    <property type="project" value="TreeGrafter"/>
</dbReference>
<evidence type="ECO:0000313" key="8">
    <source>
        <dbReference type="Proteomes" id="UP000285112"/>
    </source>
</evidence>
<evidence type="ECO:0000259" key="5">
    <source>
        <dbReference type="PROSITE" id="PS51077"/>
    </source>
</evidence>
<reference evidence="7 8" key="1">
    <citation type="submission" date="2018-09" db="EMBL/GenBank/DDBJ databases">
        <title>YIM PH 21725 draft genome.</title>
        <authorList>
            <person name="Miao C."/>
        </authorList>
    </citation>
    <scope>NUCLEOTIDE SEQUENCE [LARGE SCALE GENOMIC DNA]</scope>
    <source>
        <strain evidence="8">YIM PH21725</strain>
    </source>
</reference>
<dbReference type="InterPro" id="IPR005471">
    <property type="entry name" value="Tscrpt_reg_IclR_N"/>
</dbReference>
<dbReference type="InterPro" id="IPR014757">
    <property type="entry name" value="Tscrpt_reg_IclR_C"/>
</dbReference>
<evidence type="ECO:0000313" key="7">
    <source>
        <dbReference type="EMBL" id="RJQ85100.1"/>
    </source>
</evidence>
<protein>
    <submittedName>
        <fullName evidence="7">IclR family transcriptional regulator</fullName>
    </submittedName>
</protein>
<feature type="domain" description="HTH iclR-type" evidence="5">
    <location>
        <begin position="58"/>
        <end position="119"/>
    </location>
</feature>
<dbReference type="Gene3D" id="1.10.10.10">
    <property type="entry name" value="Winged helix-like DNA-binding domain superfamily/Winged helix DNA-binding domain"/>
    <property type="match status" value="1"/>
</dbReference>
<sequence length="276" mass="29265">MPEPPLSRSAECAIFARTVRYERTVGLAPSNRQGSAVSETAEAASGSPASAPSGPSQSKTLHHGLQVLELLVDHPRGLTLTEIAEGIGVHRTVAHRLVRTLEAHHLCRRDRFKRISLGTGLVRLAEPVEQDLRTLARPVLEELSDAGGATAHLVVREDAAQVRMLMIVEPRQARMHVSFRSGQLDPIHRGSAGLAMLAAEPPQPGEREEVTRARTRGYAVSTGEIAPGITGISAVIPAGRDTAARSIGLSLFEAADADRLGALVVAAAGRLGALLR</sequence>
<name>A0A419I469_9PSEU</name>
<dbReference type="PANTHER" id="PTHR30136">
    <property type="entry name" value="HELIX-TURN-HELIX TRANSCRIPTIONAL REGULATOR, ICLR FAMILY"/>
    <property type="match status" value="1"/>
</dbReference>
<dbReference type="InterPro" id="IPR036388">
    <property type="entry name" value="WH-like_DNA-bd_sf"/>
</dbReference>
<feature type="region of interest" description="Disordered" evidence="4">
    <location>
        <begin position="29"/>
        <end position="60"/>
    </location>
</feature>
<evidence type="ECO:0000259" key="6">
    <source>
        <dbReference type="PROSITE" id="PS51078"/>
    </source>
</evidence>
<dbReference type="AlphaFoldDB" id="A0A419I469"/>
<dbReference type="InterPro" id="IPR050707">
    <property type="entry name" value="HTH_MetabolicPath_Reg"/>
</dbReference>
<evidence type="ECO:0000256" key="2">
    <source>
        <dbReference type="ARBA" id="ARBA00023125"/>
    </source>
</evidence>
<dbReference type="InterPro" id="IPR029016">
    <property type="entry name" value="GAF-like_dom_sf"/>
</dbReference>
<dbReference type="SUPFAM" id="SSF46785">
    <property type="entry name" value="Winged helix' DNA-binding domain"/>
    <property type="match status" value="1"/>
</dbReference>